<dbReference type="EC" id="1.20.4.1" evidence="2"/>
<dbReference type="PROSITE" id="PS51353">
    <property type="entry name" value="ARSC"/>
    <property type="match status" value="1"/>
</dbReference>
<dbReference type="PANTHER" id="PTHR30041">
    <property type="entry name" value="ARSENATE REDUCTASE"/>
    <property type="match status" value="1"/>
</dbReference>
<gene>
    <name evidence="2" type="ORF">MNB_SUP05-5-1093</name>
</gene>
<name>A0A1W1BYP2_9ZZZZ</name>
<dbReference type="EMBL" id="FPHJ01000024">
    <property type="protein sequence ID" value="SFV58581.1"/>
    <property type="molecule type" value="Genomic_DNA"/>
</dbReference>
<dbReference type="GO" id="GO:0008794">
    <property type="term" value="F:arsenate reductase (glutaredoxin) activity"/>
    <property type="evidence" value="ECO:0007669"/>
    <property type="project" value="UniProtKB-EC"/>
</dbReference>
<sequence>MKTLIYHNPKCSKSRATKDILEEKNMEYQVIEYLKNPPTKQELKEILFGLGISAKELMRTGESEYKTQNLANKNDEEMLIQAMINTPILIERPIVKTDKGIIIGRPPENVLKIL</sequence>
<reference evidence="2" key="1">
    <citation type="submission" date="2016-10" db="EMBL/GenBank/DDBJ databases">
        <authorList>
            <person name="de Groot N.N."/>
        </authorList>
    </citation>
    <scope>NUCLEOTIDE SEQUENCE</scope>
</reference>
<dbReference type="PANTHER" id="PTHR30041:SF4">
    <property type="entry name" value="ARSENATE REDUCTASE"/>
    <property type="match status" value="1"/>
</dbReference>
<accession>A0A1W1BYP2</accession>
<organism evidence="2">
    <name type="scientific">hydrothermal vent metagenome</name>
    <dbReference type="NCBI Taxonomy" id="652676"/>
    <lineage>
        <taxon>unclassified sequences</taxon>
        <taxon>metagenomes</taxon>
        <taxon>ecological metagenomes</taxon>
    </lineage>
</organism>
<dbReference type="InterPro" id="IPR006659">
    <property type="entry name" value="Arsenate_reductase"/>
</dbReference>
<dbReference type="Pfam" id="PF03960">
    <property type="entry name" value="ArsC"/>
    <property type="match status" value="1"/>
</dbReference>
<proteinExistence type="predicted"/>
<dbReference type="InterPro" id="IPR006660">
    <property type="entry name" value="Arsenate_reductase-like"/>
</dbReference>
<dbReference type="CDD" id="cd03034">
    <property type="entry name" value="ArsC_ArsC"/>
    <property type="match status" value="1"/>
</dbReference>
<dbReference type="NCBIfam" id="TIGR00014">
    <property type="entry name" value="arsC"/>
    <property type="match status" value="1"/>
</dbReference>
<dbReference type="AlphaFoldDB" id="A0A1W1BYP2"/>
<evidence type="ECO:0000256" key="1">
    <source>
        <dbReference type="ARBA" id="ARBA00023002"/>
    </source>
</evidence>
<protein>
    <submittedName>
        <fullName evidence="2">Arsenate reductase</fullName>
        <ecNumber evidence="2">1.20.4.1</ecNumber>
    </submittedName>
</protein>
<evidence type="ECO:0000313" key="2">
    <source>
        <dbReference type="EMBL" id="SFV58581.1"/>
    </source>
</evidence>
<dbReference type="Gene3D" id="3.40.30.10">
    <property type="entry name" value="Glutaredoxin"/>
    <property type="match status" value="1"/>
</dbReference>
<dbReference type="SUPFAM" id="SSF52833">
    <property type="entry name" value="Thioredoxin-like"/>
    <property type="match status" value="1"/>
</dbReference>
<dbReference type="InterPro" id="IPR036249">
    <property type="entry name" value="Thioredoxin-like_sf"/>
</dbReference>
<keyword evidence="1 2" id="KW-0560">Oxidoreductase</keyword>